<proteinExistence type="predicted"/>
<dbReference type="PANTHER" id="PTHR35176">
    <property type="entry name" value="HEME OXYGENASE HI_0854-RELATED"/>
    <property type="match status" value="1"/>
</dbReference>
<dbReference type="InterPro" id="IPR012349">
    <property type="entry name" value="Split_barrel_FMN-bd"/>
</dbReference>
<sequence>MERTNWAGFVAAERDFATTVERRFTAYTHHVLATLRRDGAPRLTGIEATFRDGELWLGMMPGSRKARDLRRDGRCSLMANPGPDTEAMLADGDARIAGRAVETSDEAAVRRYLRGQEPAPEVFHLFRVEPTEVVTTGVDGDRLVLHSWTPARGLVTIRRGNGEEPVEIER</sequence>
<name>A0A949JDQ2_9ACTN</name>
<evidence type="ECO:0000313" key="3">
    <source>
        <dbReference type="EMBL" id="MBU7598031.1"/>
    </source>
</evidence>
<dbReference type="EMBL" id="JAELVF020000001">
    <property type="protein sequence ID" value="MBU7598031.1"/>
    <property type="molecule type" value="Genomic_DNA"/>
</dbReference>
<dbReference type="Pfam" id="PF01243">
    <property type="entry name" value="PNPOx_N"/>
    <property type="match status" value="1"/>
</dbReference>
<dbReference type="GO" id="GO:0070967">
    <property type="term" value="F:coenzyme F420 binding"/>
    <property type="evidence" value="ECO:0007669"/>
    <property type="project" value="TreeGrafter"/>
</dbReference>
<feature type="domain" description="Pyridoxamine 5'-phosphate oxidase N-terminal" evidence="2">
    <location>
        <begin position="31"/>
        <end position="135"/>
    </location>
</feature>
<keyword evidence="4" id="KW-1185">Reference proteome</keyword>
<keyword evidence="1" id="KW-0560">Oxidoreductase</keyword>
<dbReference type="GO" id="GO:0016627">
    <property type="term" value="F:oxidoreductase activity, acting on the CH-CH group of donors"/>
    <property type="evidence" value="ECO:0007669"/>
    <property type="project" value="TreeGrafter"/>
</dbReference>
<comment type="caution">
    <text evidence="3">The sequence shown here is derived from an EMBL/GenBank/DDBJ whole genome shotgun (WGS) entry which is preliminary data.</text>
</comment>
<evidence type="ECO:0000259" key="2">
    <source>
        <dbReference type="Pfam" id="PF01243"/>
    </source>
</evidence>
<dbReference type="InterPro" id="IPR011576">
    <property type="entry name" value="Pyridox_Oxase_N"/>
</dbReference>
<protein>
    <submittedName>
        <fullName evidence="3">Pyridoxamine 5'-phosphate oxidase family protein</fullName>
    </submittedName>
</protein>
<dbReference type="PANTHER" id="PTHR35176:SF6">
    <property type="entry name" value="HEME OXYGENASE HI_0854-RELATED"/>
    <property type="match status" value="1"/>
</dbReference>
<dbReference type="RefSeq" id="WP_211043460.1">
    <property type="nucleotide sequence ID" value="NZ_JAELVF020000001.1"/>
</dbReference>
<organism evidence="3 4">
    <name type="scientific">Streptomyces tardus</name>
    <dbReference type="NCBI Taxonomy" id="2780544"/>
    <lineage>
        <taxon>Bacteria</taxon>
        <taxon>Bacillati</taxon>
        <taxon>Actinomycetota</taxon>
        <taxon>Actinomycetes</taxon>
        <taxon>Kitasatosporales</taxon>
        <taxon>Streptomycetaceae</taxon>
        <taxon>Streptomyces</taxon>
    </lineage>
</organism>
<dbReference type="GO" id="GO:0005829">
    <property type="term" value="C:cytosol"/>
    <property type="evidence" value="ECO:0007669"/>
    <property type="project" value="TreeGrafter"/>
</dbReference>
<evidence type="ECO:0000313" key="4">
    <source>
        <dbReference type="Proteomes" id="UP000694501"/>
    </source>
</evidence>
<dbReference type="SUPFAM" id="SSF50475">
    <property type="entry name" value="FMN-binding split barrel"/>
    <property type="match status" value="1"/>
</dbReference>
<dbReference type="Gene3D" id="2.30.110.10">
    <property type="entry name" value="Electron Transport, Fmn-binding Protein, Chain A"/>
    <property type="match status" value="1"/>
</dbReference>
<dbReference type="Proteomes" id="UP000694501">
    <property type="component" value="Unassembled WGS sequence"/>
</dbReference>
<dbReference type="AlphaFoldDB" id="A0A949JDQ2"/>
<gene>
    <name evidence="3" type="ORF">JGS22_010510</name>
</gene>
<evidence type="ECO:0000256" key="1">
    <source>
        <dbReference type="ARBA" id="ARBA00023002"/>
    </source>
</evidence>
<dbReference type="InterPro" id="IPR052019">
    <property type="entry name" value="F420H2_bilvrd_red/Heme_oxyg"/>
</dbReference>
<reference evidence="3" key="1">
    <citation type="submission" date="2021-06" db="EMBL/GenBank/DDBJ databases">
        <title>Sequencing of actinobacteria type strains.</title>
        <authorList>
            <person name="Nguyen G.-S."/>
            <person name="Wentzel A."/>
        </authorList>
    </citation>
    <scope>NUCLEOTIDE SEQUENCE</scope>
    <source>
        <strain evidence="3">P38-E01</strain>
    </source>
</reference>
<accession>A0A949JDQ2</accession>